<feature type="compositionally biased region" description="Basic and acidic residues" evidence="1">
    <location>
        <begin position="72"/>
        <end position="82"/>
    </location>
</feature>
<feature type="compositionally biased region" description="Low complexity" evidence="1">
    <location>
        <begin position="19"/>
        <end position="32"/>
    </location>
</feature>
<evidence type="ECO:0008006" key="4">
    <source>
        <dbReference type="Google" id="ProtNLM"/>
    </source>
</evidence>
<name>A0A6A6RF90_9PEZI</name>
<dbReference type="Proteomes" id="UP000799750">
    <property type="component" value="Unassembled WGS sequence"/>
</dbReference>
<gene>
    <name evidence="2" type="ORF">BU16DRAFT_521141</name>
</gene>
<feature type="region of interest" description="Disordered" evidence="1">
    <location>
        <begin position="1"/>
        <end position="53"/>
    </location>
</feature>
<protein>
    <recommendedName>
        <fullName evidence="4">Conidiation-specific expression protein</fullName>
    </recommendedName>
</protein>
<accession>A0A6A6RF90</accession>
<feature type="compositionally biased region" description="Polar residues" evidence="1">
    <location>
        <begin position="91"/>
        <end position="103"/>
    </location>
</feature>
<reference evidence="2" key="1">
    <citation type="journal article" date="2020" name="Stud. Mycol.">
        <title>101 Dothideomycetes genomes: a test case for predicting lifestyles and emergence of pathogens.</title>
        <authorList>
            <person name="Haridas S."/>
            <person name="Albert R."/>
            <person name="Binder M."/>
            <person name="Bloem J."/>
            <person name="Labutti K."/>
            <person name="Salamov A."/>
            <person name="Andreopoulos B."/>
            <person name="Baker S."/>
            <person name="Barry K."/>
            <person name="Bills G."/>
            <person name="Bluhm B."/>
            <person name="Cannon C."/>
            <person name="Castanera R."/>
            <person name="Culley D."/>
            <person name="Daum C."/>
            <person name="Ezra D."/>
            <person name="Gonzalez J."/>
            <person name="Henrissat B."/>
            <person name="Kuo A."/>
            <person name="Liang C."/>
            <person name="Lipzen A."/>
            <person name="Lutzoni F."/>
            <person name="Magnuson J."/>
            <person name="Mondo S."/>
            <person name="Nolan M."/>
            <person name="Ohm R."/>
            <person name="Pangilinan J."/>
            <person name="Park H.-J."/>
            <person name="Ramirez L."/>
            <person name="Alfaro M."/>
            <person name="Sun H."/>
            <person name="Tritt A."/>
            <person name="Yoshinaga Y."/>
            <person name="Zwiers L.-H."/>
            <person name="Turgeon B."/>
            <person name="Goodwin S."/>
            <person name="Spatafora J."/>
            <person name="Crous P."/>
            <person name="Grigoriev I."/>
        </authorList>
    </citation>
    <scope>NUCLEOTIDE SEQUENCE</scope>
    <source>
        <strain evidence="2">CBS 269.34</strain>
    </source>
</reference>
<proteinExistence type="predicted"/>
<organism evidence="2 3">
    <name type="scientific">Lophium mytilinum</name>
    <dbReference type="NCBI Taxonomy" id="390894"/>
    <lineage>
        <taxon>Eukaryota</taxon>
        <taxon>Fungi</taxon>
        <taxon>Dikarya</taxon>
        <taxon>Ascomycota</taxon>
        <taxon>Pezizomycotina</taxon>
        <taxon>Dothideomycetes</taxon>
        <taxon>Pleosporomycetidae</taxon>
        <taxon>Mytilinidiales</taxon>
        <taxon>Mytilinidiaceae</taxon>
        <taxon>Lophium</taxon>
    </lineage>
</organism>
<evidence type="ECO:0000313" key="2">
    <source>
        <dbReference type="EMBL" id="KAF2502413.1"/>
    </source>
</evidence>
<dbReference type="AlphaFoldDB" id="A0A6A6RF90"/>
<keyword evidence="3" id="KW-1185">Reference proteome</keyword>
<evidence type="ECO:0000256" key="1">
    <source>
        <dbReference type="SAM" id="MobiDB-lite"/>
    </source>
</evidence>
<feature type="region of interest" description="Disordered" evidence="1">
    <location>
        <begin position="72"/>
        <end position="119"/>
    </location>
</feature>
<evidence type="ECO:0000313" key="3">
    <source>
        <dbReference type="Proteomes" id="UP000799750"/>
    </source>
</evidence>
<feature type="compositionally biased region" description="Polar residues" evidence="1">
    <location>
        <begin position="1"/>
        <end position="15"/>
    </location>
</feature>
<dbReference type="EMBL" id="MU004181">
    <property type="protein sequence ID" value="KAF2502413.1"/>
    <property type="molecule type" value="Genomic_DNA"/>
</dbReference>
<sequence>MPNNPFQQKYSTQSHKVFAEMPAMPEAPAAPAEARRSMEATSSPPGRRRSSATARFANLEALKHPNTEEAAARRAGMADHKIGNPGVIGNLWNSWTRGSTTVTKEMPGANGKNSSTSSK</sequence>
<dbReference type="OrthoDB" id="4158609at2759"/>